<organism evidence="8">
    <name type="scientific">Habrobracon hebetor</name>
    <dbReference type="NCBI Taxonomy" id="69819"/>
    <lineage>
        <taxon>Eukaryota</taxon>
        <taxon>Metazoa</taxon>
        <taxon>Ecdysozoa</taxon>
        <taxon>Arthropoda</taxon>
        <taxon>Hexapoda</taxon>
        <taxon>Insecta</taxon>
        <taxon>Pterygota</taxon>
        <taxon>Neoptera</taxon>
        <taxon>Endopterygota</taxon>
        <taxon>Hymenoptera</taxon>
        <taxon>Apocrita</taxon>
        <taxon>Ichneumonoidea</taxon>
        <taxon>Braconidae</taxon>
        <taxon>Braconinae</taxon>
        <taxon>Habrobracon</taxon>
    </lineage>
</organism>
<name>A0A455LAT0_9HYME</name>
<dbReference type="PANTHER" id="PTHR11567">
    <property type="entry name" value="ACID PHOSPHATASE-RELATED"/>
    <property type="match status" value="1"/>
</dbReference>
<sequence>MIRNYYGNFLGEIYSPSDIIARSTDFDRTKMSLQLVLAGIYPPAIAQRWNARMNWQPVVTSTVSEADDSLMIPEECPQFLEEYERVKKLPEVKARLNEFSDFMWSAAELSGKRMETAEDMYYLWHALMAEASMGLELPAWTKDMFPYGPLYNGTLMEYELRNYNDKLKRLNGGMLLKNITESMLESVAGLNKRKMHLLSGHESNIDGLLHVLGVYKPHAPEYSSAIFVELLEDKTEYYVRVQYYLGIPPVTVEQVIPGCTSPCPLSDFIRILGHLIPRDEELNCPKKKDNVANASVWKQLSEDLRRKIKNP</sequence>
<dbReference type="AlphaFoldDB" id="A0A455LAT0"/>
<evidence type="ECO:0000256" key="7">
    <source>
        <dbReference type="ARBA" id="ARBA00023180"/>
    </source>
</evidence>
<dbReference type="InterPro" id="IPR029033">
    <property type="entry name" value="His_PPase_superfam"/>
</dbReference>
<evidence type="ECO:0000256" key="4">
    <source>
        <dbReference type="ARBA" id="ARBA00022729"/>
    </source>
</evidence>
<evidence type="ECO:0000256" key="5">
    <source>
        <dbReference type="ARBA" id="ARBA00022801"/>
    </source>
</evidence>
<accession>A0A455LAT0</accession>
<keyword evidence="6" id="KW-1015">Disulfide bond</keyword>
<comment type="similarity">
    <text evidence="2">Belongs to the histidine acid phosphatase family.</text>
</comment>
<protein>
    <recommendedName>
        <fullName evidence="3">acid phosphatase</fullName>
        <ecNumber evidence="3">3.1.3.2</ecNumber>
    </recommendedName>
</protein>
<keyword evidence="4" id="KW-0732">Signal</keyword>
<gene>
    <name evidence="8" type="primary">VAP</name>
</gene>
<dbReference type="InterPro" id="IPR050645">
    <property type="entry name" value="Histidine_acid_phosphatase"/>
</dbReference>
<proteinExistence type="evidence at transcript level"/>
<dbReference type="InterPro" id="IPR000560">
    <property type="entry name" value="His_Pase_clade-2"/>
</dbReference>
<dbReference type="GO" id="GO:0003993">
    <property type="term" value="F:acid phosphatase activity"/>
    <property type="evidence" value="ECO:0007669"/>
    <property type="project" value="UniProtKB-EC"/>
</dbReference>
<evidence type="ECO:0000256" key="1">
    <source>
        <dbReference type="ARBA" id="ARBA00000032"/>
    </source>
</evidence>
<dbReference type="CDD" id="cd07061">
    <property type="entry name" value="HP_HAP_like"/>
    <property type="match status" value="1"/>
</dbReference>
<dbReference type="Pfam" id="PF00328">
    <property type="entry name" value="His_Phos_2"/>
    <property type="match status" value="1"/>
</dbReference>
<evidence type="ECO:0000313" key="8">
    <source>
        <dbReference type="EMBL" id="AXY94713.1"/>
    </source>
</evidence>
<dbReference type="EMBL" id="MG733037">
    <property type="protein sequence ID" value="AXY94713.1"/>
    <property type="molecule type" value="mRNA"/>
</dbReference>
<keyword evidence="7" id="KW-0325">Glycoprotein</keyword>
<dbReference type="Gene3D" id="3.40.50.1240">
    <property type="entry name" value="Phosphoglycerate mutase-like"/>
    <property type="match status" value="1"/>
</dbReference>
<dbReference type="EC" id="3.1.3.2" evidence="3"/>
<dbReference type="SUPFAM" id="SSF53254">
    <property type="entry name" value="Phosphoglycerate mutase-like"/>
    <property type="match status" value="1"/>
</dbReference>
<comment type="catalytic activity">
    <reaction evidence="1">
        <text>a phosphate monoester + H2O = an alcohol + phosphate</text>
        <dbReference type="Rhea" id="RHEA:15017"/>
        <dbReference type="ChEBI" id="CHEBI:15377"/>
        <dbReference type="ChEBI" id="CHEBI:30879"/>
        <dbReference type="ChEBI" id="CHEBI:43474"/>
        <dbReference type="ChEBI" id="CHEBI:67140"/>
        <dbReference type="EC" id="3.1.3.2"/>
    </reaction>
</comment>
<reference evidence="8" key="1">
    <citation type="submission" date="2017-12" db="EMBL/GenBank/DDBJ databases">
        <title>Isolation and Characterization of the gene encoding a paralytic protein from the wasp Habrobracon hebetor.</title>
        <authorList>
            <person name="Zurovec M."/>
            <person name="Martinkova B."/>
            <person name="Zaloudikova A."/>
            <person name="Shaik H.A."/>
            <person name="Konik P."/>
            <person name="Strnad H."/>
            <person name="Sehadova H."/>
            <person name="Kodrik D."/>
        </authorList>
    </citation>
    <scope>NUCLEOTIDE SEQUENCE</scope>
    <source>
        <tissue evidence="8">Venom gland</tissue>
    </source>
</reference>
<evidence type="ECO:0000256" key="2">
    <source>
        <dbReference type="ARBA" id="ARBA00005375"/>
    </source>
</evidence>
<evidence type="ECO:0000256" key="6">
    <source>
        <dbReference type="ARBA" id="ARBA00023157"/>
    </source>
</evidence>
<dbReference type="PANTHER" id="PTHR11567:SF211">
    <property type="entry name" value="PROSTATIC ACID PHOSPHATASE"/>
    <property type="match status" value="1"/>
</dbReference>
<keyword evidence="5" id="KW-0378">Hydrolase</keyword>
<evidence type="ECO:0000256" key="3">
    <source>
        <dbReference type="ARBA" id="ARBA00012646"/>
    </source>
</evidence>